<dbReference type="Proteomes" id="UP000887576">
    <property type="component" value="Unplaced"/>
</dbReference>
<evidence type="ECO:0000313" key="2">
    <source>
        <dbReference type="WBParaSite" id="JU765_v2.g8565.t1"/>
    </source>
</evidence>
<evidence type="ECO:0000313" key="1">
    <source>
        <dbReference type="Proteomes" id="UP000887576"/>
    </source>
</evidence>
<accession>A0AC34RNT2</accession>
<name>A0AC34RNT2_9BILA</name>
<organism evidence="1 2">
    <name type="scientific">Panagrolaimus sp. JU765</name>
    <dbReference type="NCBI Taxonomy" id="591449"/>
    <lineage>
        <taxon>Eukaryota</taxon>
        <taxon>Metazoa</taxon>
        <taxon>Ecdysozoa</taxon>
        <taxon>Nematoda</taxon>
        <taxon>Chromadorea</taxon>
        <taxon>Rhabditida</taxon>
        <taxon>Tylenchina</taxon>
        <taxon>Panagrolaimomorpha</taxon>
        <taxon>Panagrolaimoidea</taxon>
        <taxon>Panagrolaimidae</taxon>
        <taxon>Panagrolaimus</taxon>
    </lineage>
</organism>
<sequence length="155" mass="17196">MLDVEANTLIENCGAPIVVVLSKCDLQHELNDDQFNKLLYHLRKFCQARGAALVCTSVKDDINVQLLYKYLVHRVYGLPFTSSACIVGKDSIFIPTGWESNQKLAILAEELKDLSLPTSAANDSRLRNKENAVMEDEEVFLAKLAEKANKPLAGS</sequence>
<reference evidence="2" key="1">
    <citation type="submission" date="2022-11" db="UniProtKB">
        <authorList>
            <consortium name="WormBaseParasite"/>
        </authorList>
    </citation>
    <scope>IDENTIFICATION</scope>
</reference>
<proteinExistence type="predicted"/>
<dbReference type="WBParaSite" id="JU765_v2.g8565.t1">
    <property type="protein sequence ID" value="JU765_v2.g8565.t1"/>
    <property type="gene ID" value="JU765_v2.g8565"/>
</dbReference>
<protein>
    <submittedName>
        <fullName evidence="2">Dynein light intermediate chain</fullName>
    </submittedName>
</protein>